<evidence type="ECO:0000313" key="2">
    <source>
        <dbReference type="EMBL" id="KAF8870431.1"/>
    </source>
</evidence>
<sequence>MHEARWLGFEEGLKQGRQVQPLGLAGEDVDRQPSHRSRRSEDVSRYSYPDEDVVKSPSTTKLSARHHSSKSYSEYPTKIAPRTAPSTQTRQRHSFSAAPPPAQRTPNVCAYSQLLPRPTITTPMRLQCSNNLFECFLLDQGRIVGRRCCDYSLCGFQPQWPCRLGCLRCPLDPCVSQRSRSTC</sequence>
<comment type="caution">
    <text evidence="2">The sequence shown here is derived from an EMBL/GenBank/DDBJ whole genome shotgun (WGS) entry which is preliminary data.</text>
</comment>
<organism evidence="2 3">
    <name type="scientific">Gymnopilus junonius</name>
    <name type="common">Spectacular rustgill mushroom</name>
    <name type="synonym">Gymnopilus spectabilis subsp. junonius</name>
    <dbReference type="NCBI Taxonomy" id="109634"/>
    <lineage>
        <taxon>Eukaryota</taxon>
        <taxon>Fungi</taxon>
        <taxon>Dikarya</taxon>
        <taxon>Basidiomycota</taxon>
        <taxon>Agaricomycotina</taxon>
        <taxon>Agaricomycetes</taxon>
        <taxon>Agaricomycetidae</taxon>
        <taxon>Agaricales</taxon>
        <taxon>Agaricineae</taxon>
        <taxon>Hymenogastraceae</taxon>
        <taxon>Gymnopilus</taxon>
    </lineage>
</organism>
<dbReference type="Proteomes" id="UP000724874">
    <property type="component" value="Unassembled WGS sequence"/>
</dbReference>
<gene>
    <name evidence="2" type="ORF">CPB84DRAFT_855763</name>
</gene>
<evidence type="ECO:0000256" key="1">
    <source>
        <dbReference type="SAM" id="MobiDB-lite"/>
    </source>
</evidence>
<dbReference type="OrthoDB" id="3268221at2759"/>
<reference evidence="2" key="1">
    <citation type="submission" date="2020-11" db="EMBL/GenBank/DDBJ databases">
        <authorList>
            <consortium name="DOE Joint Genome Institute"/>
            <person name="Ahrendt S."/>
            <person name="Riley R."/>
            <person name="Andreopoulos W."/>
            <person name="LaButti K."/>
            <person name="Pangilinan J."/>
            <person name="Ruiz-duenas F.J."/>
            <person name="Barrasa J.M."/>
            <person name="Sanchez-Garcia M."/>
            <person name="Camarero S."/>
            <person name="Miyauchi S."/>
            <person name="Serrano A."/>
            <person name="Linde D."/>
            <person name="Babiker R."/>
            <person name="Drula E."/>
            <person name="Ayuso-Fernandez I."/>
            <person name="Pacheco R."/>
            <person name="Padilla G."/>
            <person name="Ferreira P."/>
            <person name="Barriuso J."/>
            <person name="Kellner H."/>
            <person name="Castanera R."/>
            <person name="Alfaro M."/>
            <person name="Ramirez L."/>
            <person name="Pisabarro A.G."/>
            <person name="Kuo A."/>
            <person name="Tritt A."/>
            <person name="Lipzen A."/>
            <person name="He G."/>
            <person name="Yan M."/>
            <person name="Ng V."/>
            <person name="Cullen D."/>
            <person name="Martin F."/>
            <person name="Rosso M.-N."/>
            <person name="Henrissat B."/>
            <person name="Hibbett D."/>
            <person name="Martinez A.T."/>
            <person name="Grigoriev I.V."/>
        </authorList>
    </citation>
    <scope>NUCLEOTIDE SEQUENCE</scope>
    <source>
        <strain evidence="2">AH 44721</strain>
    </source>
</reference>
<keyword evidence="3" id="KW-1185">Reference proteome</keyword>
<proteinExistence type="predicted"/>
<evidence type="ECO:0000313" key="3">
    <source>
        <dbReference type="Proteomes" id="UP000724874"/>
    </source>
</evidence>
<dbReference type="AlphaFoldDB" id="A0A9P5N6Z1"/>
<feature type="region of interest" description="Disordered" evidence="1">
    <location>
        <begin position="1"/>
        <end position="104"/>
    </location>
</feature>
<name>A0A9P5N6Z1_GYMJU</name>
<protein>
    <submittedName>
        <fullName evidence="2">Uncharacterized protein</fullName>
    </submittedName>
</protein>
<feature type="compositionally biased region" description="Basic and acidic residues" evidence="1">
    <location>
        <begin position="28"/>
        <end position="44"/>
    </location>
</feature>
<accession>A0A9P5N6Z1</accession>
<dbReference type="EMBL" id="JADNYJ010000356">
    <property type="protein sequence ID" value="KAF8870431.1"/>
    <property type="molecule type" value="Genomic_DNA"/>
</dbReference>